<gene>
    <name evidence="10" type="ORF">HJ588_14275</name>
</gene>
<comment type="caution">
    <text evidence="10">The sequence shown here is derived from an EMBL/GenBank/DDBJ whole genome shotgun (WGS) entry which is preliminary data.</text>
</comment>
<feature type="transmembrane region" description="Helical" evidence="8">
    <location>
        <begin position="162"/>
        <end position="187"/>
    </location>
</feature>
<dbReference type="Pfam" id="PF09335">
    <property type="entry name" value="VTT_dom"/>
    <property type="match status" value="1"/>
</dbReference>
<name>A0A849AM39_9MICO</name>
<comment type="subcellular location">
    <subcellularLocation>
        <location evidence="1">Cell membrane</location>
        <topology evidence="1">Multi-pass membrane protein</topology>
    </subcellularLocation>
</comment>
<keyword evidence="6 8" id="KW-0472">Membrane</keyword>
<keyword evidence="11" id="KW-1185">Reference proteome</keyword>
<keyword evidence="5 8" id="KW-1133">Transmembrane helix</keyword>
<feature type="domain" description="VTT" evidence="9">
    <location>
        <begin position="59"/>
        <end position="182"/>
    </location>
</feature>
<dbReference type="PANTHER" id="PTHR42709">
    <property type="entry name" value="ALKALINE PHOSPHATASE LIKE PROTEIN"/>
    <property type="match status" value="1"/>
</dbReference>
<evidence type="ECO:0000256" key="1">
    <source>
        <dbReference type="ARBA" id="ARBA00004651"/>
    </source>
</evidence>
<evidence type="ECO:0000256" key="7">
    <source>
        <dbReference type="SAM" id="MobiDB-lite"/>
    </source>
</evidence>
<evidence type="ECO:0000313" key="11">
    <source>
        <dbReference type="Proteomes" id="UP000557772"/>
    </source>
</evidence>
<evidence type="ECO:0000313" key="10">
    <source>
        <dbReference type="EMBL" id="NNG40431.1"/>
    </source>
</evidence>
<feature type="transmembrane region" description="Helical" evidence="8">
    <location>
        <begin position="78"/>
        <end position="99"/>
    </location>
</feature>
<keyword evidence="4 8" id="KW-0812">Transmembrane</keyword>
<evidence type="ECO:0000256" key="8">
    <source>
        <dbReference type="SAM" id="Phobius"/>
    </source>
</evidence>
<proteinExistence type="inferred from homology"/>
<reference evidence="10 11" key="1">
    <citation type="submission" date="2020-05" db="EMBL/GenBank/DDBJ databases">
        <title>Flexivirga sp. ID2601S isolated from air conditioner.</title>
        <authorList>
            <person name="Kim D.H."/>
        </authorList>
    </citation>
    <scope>NUCLEOTIDE SEQUENCE [LARGE SCALE GENOMIC DNA]</scope>
    <source>
        <strain evidence="10 11">ID2601S</strain>
    </source>
</reference>
<keyword evidence="3" id="KW-1003">Cell membrane</keyword>
<dbReference type="Proteomes" id="UP000557772">
    <property type="component" value="Unassembled WGS sequence"/>
</dbReference>
<evidence type="ECO:0000256" key="4">
    <source>
        <dbReference type="ARBA" id="ARBA00022692"/>
    </source>
</evidence>
<evidence type="ECO:0000256" key="2">
    <source>
        <dbReference type="ARBA" id="ARBA00010792"/>
    </source>
</evidence>
<evidence type="ECO:0000259" key="9">
    <source>
        <dbReference type="Pfam" id="PF09335"/>
    </source>
</evidence>
<evidence type="ECO:0000256" key="6">
    <source>
        <dbReference type="ARBA" id="ARBA00023136"/>
    </source>
</evidence>
<evidence type="ECO:0000256" key="5">
    <source>
        <dbReference type="ARBA" id="ARBA00022989"/>
    </source>
</evidence>
<dbReference type="PANTHER" id="PTHR42709:SF6">
    <property type="entry name" value="UNDECAPRENYL PHOSPHATE TRANSPORTER A"/>
    <property type="match status" value="1"/>
</dbReference>
<dbReference type="AlphaFoldDB" id="A0A849AM39"/>
<accession>A0A849AM39</accession>
<feature type="transmembrane region" description="Helical" evidence="8">
    <location>
        <begin position="193"/>
        <end position="214"/>
    </location>
</feature>
<feature type="transmembrane region" description="Helical" evidence="8">
    <location>
        <begin position="40"/>
        <end position="58"/>
    </location>
</feature>
<organism evidence="10 11">
    <name type="scientific">Flexivirga aerilata</name>
    <dbReference type="NCBI Taxonomy" id="1656889"/>
    <lineage>
        <taxon>Bacteria</taxon>
        <taxon>Bacillati</taxon>
        <taxon>Actinomycetota</taxon>
        <taxon>Actinomycetes</taxon>
        <taxon>Micrococcales</taxon>
        <taxon>Dermacoccaceae</taxon>
        <taxon>Flexivirga</taxon>
    </lineage>
</organism>
<protein>
    <submittedName>
        <fullName evidence="10">DedA family protein</fullName>
    </submittedName>
</protein>
<dbReference type="GO" id="GO:0005886">
    <property type="term" value="C:plasma membrane"/>
    <property type="evidence" value="ECO:0007669"/>
    <property type="project" value="UniProtKB-SubCell"/>
</dbReference>
<feature type="region of interest" description="Disordered" evidence="7">
    <location>
        <begin position="220"/>
        <end position="240"/>
    </location>
</feature>
<dbReference type="InterPro" id="IPR032816">
    <property type="entry name" value="VTT_dom"/>
</dbReference>
<comment type="similarity">
    <text evidence="2">Belongs to the DedA family.</text>
</comment>
<evidence type="ECO:0000256" key="3">
    <source>
        <dbReference type="ARBA" id="ARBA00022475"/>
    </source>
</evidence>
<sequence>MWVTSIVRTVEGTPSDPFQGDRPVLEAVNDFILQLAGQPWVYAVIGALGALDAFIPPLPSESAIVALAALGEAGGVNLWLLGIVGAVGALLGDTAAYLIGRRLGTNRFAWQRKPRVAKALSWAGSELERRGGLLIFTARYIPVGRIAVMMTAGATGMRARRFLTYAAIGCAAWSGWSVLVGALAGRLLGDNPLLAAGVGIAIALSIGLLIDQVAASSRRPKQQQPQRISVAAAGRQTEDR</sequence>
<dbReference type="EMBL" id="JABENB010000002">
    <property type="protein sequence ID" value="NNG40431.1"/>
    <property type="molecule type" value="Genomic_DNA"/>
</dbReference>
<dbReference type="InterPro" id="IPR051311">
    <property type="entry name" value="DedA_domain"/>
</dbReference>